<feature type="domain" description="Methyltransferase" evidence="8">
    <location>
        <begin position="52"/>
        <end position="151"/>
    </location>
</feature>
<keyword evidence="2" id="KW-0489">Methyltransferase</keyword>
<evidence type="ECO:0000313" key="9">
    <source>
        <dbReference type="Ensembl" id="ENSMMDP00005030527.1"/>
    </source>
</evidence>
<dbReference type="FunCoup" id="A0A667YRL3">
    <property type="interactions" value="776"/>
</dbReference>
<dbReference type="GO" id="GO:0032259">
    <property type="term" value="P:methylation"/>
    <property type="evidence" value="ECO:0007669"/>
    <property type="project" value="UniProtKB-KW"/>
</dbReference>
<dbReference type="GO" id="GO:0008168">
    <property type="term" value="F:methyltransferase activity"/>
    <property type="evidence" value="ECO:0007669"/>
    <property type="project" value="UniProtKB-KW"/>
</dbReference>
<accession>A0A667YRL3</accession>
<comment type="similarity">
    <text evidence="1">Belongs to the methyltransferase superfamily.</text>
</comment>
<evidence type="ECO:0000256" key="5">
    <source>
        <dbReference type="ARBA" id="ARBA00071300"/>
    </source>
</evidence>
<protein>
    <recommendedName>
        <fullName evidence="5">eEF1A lysine and N-terminal methyltransferase</fullName>
    </recommendedName>
    <alternativeName>
        <fullName evidence="6">Methyltransferase-like protein 13</fullName>
    </alternativeName>
</protein>
<dbReference type="PANTHER" id="PTHR12176">
    <property type="entry name" value="SAM-DEPENDENT METHYLTRANSFERASE SUPERFAMILY PROTEIN"/>
    <property type="match status" value="1"/>
</dbReference>
<dbReference type="CDD" id="cd02440">
    <property type="entry name" value="AdoMet_MTases"/>
    <property type="match status" value="1"/>
</dbReference>
<reference evidence="9" key="1">
    <citation type="submission" date="2019-06" db="EMBL/GenBank/DDBJ databases">
        <authorList>
            <consortium name="Wellcome Sanger Institute Data Sharing"/>
        </authorList>
    </citation>
    <scope>NUCLEOTIDE SEQUENCE [LARGE SCALE GENOMIC DNA]</scope>
</reference>
<evidence type="ECO:0000256" key="2">
    <source>
        <dbReference type="ARBA" id="ARBA00022603"/>
    </source>
</evidence>
<feature type="region of interest" description="Disordered" evidence="7">
    <location>
        <begin position="421"/>
        <end position="442"/>
    </location>
</feature>
<dbReference type="InterPro" id="IPR041698">
    <property type="entry name" value="Methyltransf_25"/>
</dbReference>
<keyword evidence="3" id="KW-0808">Transferase</keyword>
<dbReference type="Ensembl" id="ENSMMDT00005031227.1">
    <property type="protein sequence ID" value="ENSMMDP00005030527.1"/>
    <property type="gene ID" value="ENSMMDG00005014458.1"/>
</dbReference>
<dbReference type="Pfam" id="PF13649">
    <property type="entry name" value="Methyltransf_25"/>
    <property type="match status" value="1"/>
</dbReference>
<evidence type="ECO:0000313" key="10">
    <source>
        <dbReference type="Proteomes" id="UP000472263"/>
    </source>
</evidence>
<dbReference type="FunFam" id="3.40.50.150:FF:000110">
    <property type="entry name" value="methyltransferase-like protein 13 isoform X1"/>
    <property type="match status" value="1"/>
</dbReference>
<dbReference type="PANTHER" id="PTHR12176:SF78">
    <property type="entry name" value="EEF1A LYSINE AND N-TERMINAL METHYLTRANSFERASE"/>
    <property type="match status" value="1"/>
</dbReference>
<dbReference type="AlphaFoldDB" id="A0A667YRL3"/>
<dbReference type="InterPro" id="IPR051419">
    <property type="entry name" value="Lys/N-term_MeTrsfase_sf"/>
</dbReference>
<feature type="compositionally biased region" description="Basic residues" evidence="7">
    <location>
        <begin position="430"/>
        <end position="439"/>
    </location>
</feature>
<keyword evidence="4" id="KW-0511">Multifunctional enzyme</keyword>
<keyword evidence="10" id="KW-1185">Reference proteome</keyword>
<dbReference type="Gene3D" id="3.40.50.150">
    <property type="entry name" value="Vaccinia Virus protein VP39"/>
    <property type="match status" value="2"/>
</dbReference>
<proteinExistence type="inferred from homology"/>
<evidence type="ECO:0000256" key="7">
    <source>
        <dbReference type="SAM" id="MobiDB-lite"/>
    </source>
</evidence>
<dbReference type="Proteomes" id="UP000472263">
    <property type="component" value="Chromosome 4"/>
</dbReference>
<dbReference type="SUPFAM" id="SSF53335">
    <property type="entry name" value="S-adenosyl-L-methionine-dependent methyltransferases"/>
    <property type="match status" value="2"/>
</dbReference>
<reference evidence="9" key="2">
    <citation type="submission" date="2025-08" db="UniProtKB">
        <authorList>
            <consortium name="Ensembl"/>
        </authorList>
    </citation>
    <scope>IDENTIFICATION</scope>
</reference>
<evidence type="ECO:0000256" key="6">
    <source>
        <dbReference type="ARBA" id="ARBA00081503"/>
    </source>
</evidence>
<dbReference type="InParanoid" id="A0A667YRL3"/>
<dbReference type="InterPro" id="IPR029063">
    <property type="entry name" value="SAM-dependent_MTases_sf"/>
</dbReference>
<evidence type="ECO:0000256" key="3">
    <source>
        <dbReference type="ARBA" id="ARBA00022679"/>
    </source>
</evidence>
<dbReference type="Pfam" id="PF01564">
    <property type="entry name" value="Spermine_synth"/>
    <property type="match status" value="1"/>
</dbReference>
<evidence type="ECO:0000259" key="8">
    <source>
        <dbReference type="Pfam" id="PF13649"/>
    </source>
</evidence>
<organism evidence="9 10">
    <name type="scientific">Myripristis murdjan</name>
    <name type="common">pinecone soldierfish</name>
    <dbReference type="NCBI Taxonomy" id="586833"/>
    <lineage>
        <taxon>Eukaryota</taxon>
        <taxon>Metazoa</taxon>
        <taxon>Chordata</taxon>
        <taxon>Craniata</taxon>
        <taxon>Vertebrata</taxon>
        <taxon>Euteleostomi</taxon>
        <taxon>Actinopterygii</taxon>
        <taxon>Neopterygii</taxon>
        <taxon>Teleostei</taxon>
        <taxon>Neoteleostei</taxon>
        <taxon>Acanthomorphata</taxon>
        <taxon>Holocentriformes</taxon>
        <taxon>Holocentridae</taxon>
        <taxon>Myripristis</taxon>
    </lineage>
</organism>
<evidence type="ECO:0000256" key="4">
    <source>
        <dbReference type="ARBA" id="ARBA00023268"/>
    </source>
</evidence>
<dbReference type="NCBIfam" id="NF037959">
    <property type="entry name" value="MFS_SpdSyn"/>
    <property type="match status" value="1"/>
</dbReference>
<sequence>MSLLPRTAEEFSSSEYWERFFKKRGEKAFEWYGDYSKLCGVLHKYIKTKDKVLVIGCGNSELSEQMYDVGYKHLTNIDISETVVTHMNQRNAERRPGLTFQQVDATQTPYEDASYQAALDKGTLDAIASEEEGALARRMLTEVGRVLSVGGRYVCVTLAQESVIRLAVEHFVQMGWAVRLHCLQETESAEDSFALPVFVLICTKFRQPMPMPILEMCLGDDGAPTRLTQVAELLSAVKEHQAYSVLRKRLRTGTDATSNPSLTLCHAKTGLPRYTLTVQDSPPGAKVPRANHFAIFIVPQGRETDWLYGSSEGQRQLAASANFRRLVIVAMHRNQEYTDMQAVQSELSPMVMDLAPPGMPANQQVPFLSVGGQLGWRDVISRGVSELSGEYSVEDVRLEDGELYRRLVFLSNTGLVQSESRLLSPNTASSHKKKSKKKAMLAAPPKTLSTSLTVDSGFLCCTHHEVMVAGLTMLGVGSPQNKDVPVSVLLVGLGGGGLPQFLRDFVPCVTVEVVELDPAVLEVAKEWFGFRPDDHLTVTLGDGLERISALEKEGGKLFDVIMFDVDSKDTTVGMSCPPSGFVEASLLQKVCNLLTPRGVFMLNLVCRDPLLRKSVLERVHGVFPSVFSRGIEGEVNEVLLCSCGEKKTVDTAPPALTQAANNLQSALCSNKTARTSSPNIDIAELLKDLKVA</sequence>
<name>A0A667YRL3_9TELE</name>
<evidence type="ECO:0000256" key="1">
    <source>
        <dbReference type="ARBA" id="ARBA00008361"/>
    </source>
</evidence>
<dbReference type="OrthoDB" id="411785at2759"/>
<reference evidence="9" key="3">
    <citation type="submission" date="2025-09" db="UniProtKB">
        <authorList>
            <consortium name="Ensembl"/>
        </authorList>
    </citation>
    <scope>IDENTIFICATION</scope>
</reference>
<dbReference type="GeneTree" id="ENSGT00510000047399"/>
<gene>
    <name evidence="9" type="primary">METTL13</name>
    <name evidence="9" type="synonym">mettl13</name>
</gene>